<dbReference type="EMBL" id="LJYG01000045">
    <property type="protein sequence ID" value="KRQ14935.1"/>
    <property type="molecule type" value="Genomic_DNA"/>
</dbReference>
<comment type="caution">
    <text evidence="2">The sequence shown here is derived from an EMBL/GenBank/DDBJ whole genome shotgun (WGS) entry which is preliminary data.</text>
</comment>
<dbReference type="OrthoDB" id="10003632at2"/>
<evidence type="ECO:0008006" key="4">
    <source>
        <dbReference type="Google" id="ProtNLM"/>
    </source>
</evidence>
<proteinExistence type="predicted"/>
<feature type="chain" id="PRO_5006435878" description="3',5'-cyclic-nucleotide phosphodiesterase" evidence="1">
    <location>
        <begin position="28"/>
        <end position="86"/>
    </location>
</feature>
<feature type="signal peptide" evidence="1">
    <location>
        <begin position="1"/>
        <end position="27"/>
    </location>
</feature>
<dbReference type="AlphaFoldDB" id="A0A0R3DYA9"/>
<reference evidence="2 3" key="1">
    <citation type="submission" date="2015-09" db="EMBL/GenBank/DDBJ databases">
        <title>Draft Genome Sequence of Bradyrhizobium manausense Strain BR 3351T, a Novel Symbiotic Nitrogen-Fixing Alphaproteobacterium Isolated from Brazilian Amazon Rain Forest.</title>
        <authorList>
            <person name="De Araujo J.L."/>
            <person name="Zilli J.E."/>
        </authorList>
    </citation>
    <scope>NUCLEOTIDE SEQUENCE [LARGE SCALE GENOMIC DNA]</scope>
    <source>
        <strain evidence="2 3">BR3351</strain>
    </source>
</reference>
<keyword evidence="3" id="KW-1185">Reference proteome</keyword>
<organism evidence="2 3">
    <name type="scientific">Bradyrhizobium manausense</name>
    <dbReference type="NCBI Taxonomy" id="989370"/>
    <lineage>
        <taxon>Bacteria</taxon>
        <taxon>Pseudomonadati</taxon>
        <taxon>Pseudomonadota</taxon>
        <taxon>Alphaproteobacteria</taxon>
        <taxon>Hyphomicrobiales</taxon>
        <taxon>Nitrobacteraceae</taxon>
        <taxon>Bradyrhizobium</taxon>
    </lineage>
</organism>
<gene>
    <name evidence="2" type="ORF">AOQ71_10990</name>
</gene>
<dbReference type="RefSeq" id="WP_057745766.1">
    <property type="nucleotide sequence ID" value="NZ_LJYG01000045.1"/>
</dbReference>
<evidence type="ECO:0000256" key="1">
    <source>
        <dbReference type="SAM" id="SignalP"/>
    </source>
</evidence>
<dbReference type="Proteomes" id="UP000051936">
    <property type="component" value="Unassembled WGS sequence"/>
</dbReference>
<evidence type="ECO:0000313" key="3">
    <source>
        <dbReference type="Proteomes" id="UP000051936"/>
    </source>
</evidence>
<sequence length="86" mass="9694">MAKDVLFDVVRTLIAFSMVLSSTSAQAQNCRQYPPGPFRLQCAEAIHPQLEAKRERCKEEAMSMGLSRSALDSGMKDYVHACMQRR</sequence>
<keyword evidence="1" id="KW-0732">Signal</keyword>
<name>A0A0R3DYA9_9BRAD</name>
<accession>A0A0R3DYA9</accession>
<protein>
    <recommendedName>
        <fullName evidence="4">3',5'-cyclic-nucleotide phosphodiesterase</fullName>
    </recommendedName>
</protein>
<evidence type="ECO:0000313" key="2">
    <source>
        <dbReference type="EMBL" id="KRQ14935.1"/>
    </source>
</evidence>